<dbReference type="Pfam" id="PF05257">
    <property type="entry name" value="CHAP"/>
    <property type="match status" value="1"/>
</dbReference>
<feature type="region of interest" description="Disordered" evidence="2">
    <location>
        <begin position="1"/>
        <end position="49"/>
    </location>
</feature>
<dbReference type="Pfam" id="PF01551">
    <property type="entry name" value="Peptidase_M23"/>
    <property type="match status" value="1"/>
</dbReference>
<dbReference type="SUPFAM" id="SSF54001">
    <property type="entry name" value="Cysteine proteinases"/>
    <property type="match status" value="1"/>
</dbReference>
<name>A0A1G6AN09_9STRE</name>
<dbReference type="InterPro" id="IPR038765">
    <property type="entry name" value="Papain-like_cys_pep_sf"/>
</dbReference>
<dbReference type="InterPro" id="IPR041219">
    <property type="entry name" value="Phage_lysozyme2"/>
</dbReference>
<evidence type="ECO:0000256" key="1">
    <source>
        <dbReference type="SAM" id="Coils"/>
    </source>
</evidence>
<evidence type="ECO:0000313" key="6">
    <source>
        <dbReference type="Proteomes" id="UP000182508"/>
    </source>
</evidence>
<evidence type="ECO:0000259" key="4">
    <source>
        <dbReference type="PROSITE" id="PS50911"/>
    </source>
</evidence>
<reference evidence="5 6" key="1">
    <citation type="submission" date="2016-10" db="EMBL/GenBank/DDBJ databases">
        <authorList>
            <person name="de Groot N.N."/>
        </authorList>
    </citation>
    <scope>NUCLEOTIDE SEQUENCE [LARGE SCALE GENOMIC DNA]</scope>
    <source>
        <strain evidence="5 6">A-4</strain>
    </source>
</reference>
<proteinExistence type="predicted"/>
<evidence type="ECO:0000256" key="2">
    <source>
        <dbReference type="SAM" id="MobiDB-lite"/>
    </source>
</evidence>
<dbReference type="CDD" id="cd12797">
    <property type="entry name" value="M23_peptidase"/>
    <property type="match status" value="1"/>
</dbReference>
<feature type="transmembrane region" description="Helical" evidence="3">
    <location>
        <begin position="231"/>
        <end position="252"/>
    </location>
</feature>
<keyword evidence="3" id="KW-0472">Membrane</keyword>
<dbReference type="Gene3D" id="3.90.1720.10">
    <property type="entry name" value="endopeptidase domain like (from Nostoc punctiforme)"/>
    <property type="match status" value="1"/>
</dbReference>
<feature type="domain" description="Peptidase C51" evidence="4">
    <location>
        <begin position="732"/>
        <end position="866"/>
    </location>
</feature>
<accession>A0A1G6AN09</accession>
<dbReference type="Pfam" id="PF18013">
    <property type="entry name" value="Phage_lysozyme2"/>
    <property type="match status" value="1"/>
</dbReference>
<keyword evidence="1" id="KW-0175">Coiled coil</keyword>
<dbReference type="Gene3D" id="2.70.70.10">
    <property type="entry name" value="Glucose Permease (Domain IIA)"/>
    <property type="match status" value="1"/>
</dbReference>
<evidence type="ECO:0000256" key="3">
    <source>
        <dbReference type="SAM" id="Phobius"/>
    </source>
</evidence>
<dbReference type="Proteomes" id="UP000182508">
    <property type="component" value="Unassembled WGS sequence"/>
</dbReference>
<dbReference type="InterPro" id="IPR007921">
    <property type="entry name" value="CHAP_dom"/>
</dbReference>
<dbReference type="Gene3D" id="1.10.530.10">
    <property type="match status" value="1"/>
</dbReference>
<keyword evidence="6" id="KW-1185">Reference proteome</keyword>
<protein>
    <submittedName>
        <fullName evidence="5">Peptidase family M23</fullName>
    </submittedName>
</protein>
<keyword evidence="3" id="KW-1133">Transmembrane helix</keyword>
<dbReference type="PROSITE" id="PS50911">
    <property type="entry name" value="CHAP"/>
    <property type="match status" value="1"/>
</dbReference>
<dbReference type="AlphaFoldDB" id="A0A1G6AN09"/>
<feature type="coiled-coil region" evidence="1">
    <location>
        <begin position="60"/>
        <end position="87"/>
    </location>
</feature>
<feature type="compositionally biased region" description="Basic and acidic residues" evidence="2">
    <location>
        <begin position="32"/>
        <end position="49"/>
    </location>
</feature>
<evidence type="ECO:0000313" key="5">
    <source>
        <dbReference type="EMBL" id="SDB09553.1"/>
    </source>
</evidence>
<keyword evidence="3" id="KW-0812">Transmembrane</keyword>
<sequence length="866" mass="97822">MSRQTRRDLRDAKREYKEAKSDLKTTKNSYKQAEKREARLLNPKTDAEKRYLGQKTKARRTVASKELETLKENKKSAKSKKRQAIQRNGGTNLQKVGRVAHHQASQAVDSAFQDNDVLEDIASARQNIRRTHAEVRQAKKLGNYTVKIGKGATRGIYGAGNRTYNLSRGRGFTRTPVANRWETKVKTKYDRLRMRWRTSKAGKTASVTKKVGAKVAKPVLTVLKNPLSAKAYLIMFLGFFLIALLGAITGGGSTTVSQNEFDLTDTWTYLSKIDREKSNDEVDYWTNIDDIMMFMGYKHEDFTLDAKYDEKDKKWYQVKHSYRDLLSDIWEQLNGDKDNLKTMADIYTSTDNKYLKLSKDAIADYDEILAQAKQVGYYITYNDLDNPFNNQASDEELSPIRIDKRFGYTSKEKMYNGSVLQANQGDKLYAVMEGKVTIKGTDVTIKTKDAQFTYKKVARIRVKDGDRVKAGDEIGEVSDTAGQEVYYKKLKNKKKKEWAWVNVGFYLPKVEYNQTTSVISDMDIDGDIGKKITSIYNYLKKKDSTITINGVSAMLGNFWTESSITAKRAEGDYLNPPVGASAKSWEDPNWLNMGNMEIYNGIYPNIIHRGLGLGQWTDTTDGSTRHTALLNYAKAKGKKWYDLELQLDFMWDGDSPYYIQTLKDILHSKDDVDTLTKRFLVYWEGNAGDKLKERQNNAQQVQSYLKNPTAGSTRGGSATLQSSWNFPSEYASKLKSYPSAATVTQSLSGNYYPVGQCTWYVANRLIEAGHGASALSSNNGNGQDWVRNLVAKGWKFSNTPVAGAVVSVAGGFGYTLPAYGHVAYVEYVNPDGSFLISECNVSGVQNKIHWAVWTNQTYYTFAIPPK</sequence>
<dbReference type="RefSeq" id="WP_074485298.1">
    <property type="nucleotide sequence ID" value="NZ_FMXP01000005.1"/>
</dbReference>
<feature type="compositionally biased region" description="Basic and acidic residues" evidence="2">
    <location>
        <begin position="1"/>
        <end position="25"/>
    </location>
</feature>
<dbReference type="InterPro" id="IPR016047">
    <property type="entry name" value="M23ase_b-sheet_dom"/>
</dbReference>
<dbReference type="SUPFAM" id="SSF51261">
    <property type="entry name" value="Duplicated hybrid motif"/>
    <property type="match status" value="1"/>
</dbReference>
<organism evidence="5 6">
    <name type="scientific">Streptococcus henryi</name>
    <dbReference type="NCBI Taxonomy" id="439219"/>
    <lineage>
        <taxon>Bacteria</taxon>
        <taxon>Bacillati</taxon>
        <taxon>Bacillota</taxon>
        <taxon>Bacilli</taxon>
        <taxon>Lactobacillales</taxon>
        <taxon>Streptococcaceae</taxon>
        <taxon>Streptococcus</taxon>
    </lineage>
</organism>
<gene>
    <name evidence="5" type="ORF">SAMN02910293_00500</name>
</gene>
<dbReference type="EMBL" id="FMXP01000005">
    <property type="protein sequence ID" value="SDB09553.1"/>
    <property type="molecule type" value="Genomic_DNA"/>
</dbReference>
<dbReference type="STRING" id="439219.SAMN02910293_00500"/>
<dbReference type="InterPro" id="IPR011055">
    <property type="entry name" value="Dup_hybrid_motif"/>
</dbReference>